<dbReference type="SUPFAM" id="SSF47005">
    <property type="entry name" value="Peripheral subunit-binding domain of 2-oxo acid dehydrogenase complex"/>
    <property type="match status" value="1"/>
</dbReference>
<dbReference type="Pfam" id="PF02817">
    <property type="entry name" value="E3_binding"/>
    <property type="match status" value="1"/>
</dbReference>
<dbReference type="SUPFAM" id="SSF52777">
    <property type="entry name" value="CoA-dependent acyltransferases"/>
    <property type="match status" value="1"/>
</dbReference>
<dbReference type="PROSITE" id="PS51826">
    <property type="entry name" value="PSBD"/>
    <property type="match status" value="1"/>
</dbReference>
<keyword evidence="4" id="KW-1185">Reference proteome</keyword>
<gene>
    <name evidence="3" type="ORF">AB6A40_006226</name>
</gene>
<dbReference type="Gene3D" id="4.10.320.10">
    <property type="entry name" value="E3-binding domain"/>
    <property type="match status" value="1"/>
</dbReference>
<organism evidence="3 4">
    <name type="scientific">Gnathostoma spinigerum</name>
    <dbReference type="NCBI Taxonomy" id="75299"/>
    <lineage>
        <taxon>Eukaryota</taxon>
        <taxon>Metazoa</taxon>
        <taxon>Ecdysozoa</taxon>
        <taxon>Nematoda</taxon>
        <taxon>Chromadorea</taxon>
        <taxon>Rhabditida</taxon>
        <taxon>Spirurina</taxon>
        <taxon>Gnathostomatomorpha</taxon>
        <taxon>Gnathostomatoidea</taxon>
        <taxon>Gnathostomatidae</taxon>
        <taxon>Gnathostoma</taxon>
    </lineage>
</organism>
<dbReference type="InterPro" id="IPR045257">
    <property type="entry name" value="E2/Pdx1"/>
</dbReference>
<comment type="similarity">
    <text evidence="1">Belongs to the 2-oxoacid dehydrogenase family.</text>
</comment>
<dbReference type="InterPro" id="IPR004167">
    <property type="entry name" value="PSBD"/>
</dbReference>
<dbReference type="AlphaFoldDB" id="A0ABD6ES46"/>
<dbReference type="Gene3D" id="3.30.559.10">
    <property type="entry name" value="Chloramphenicol acetyltransferase-like domain"/>
    <property type="match status" value="1"/>
</dbReference>
<evidence type="ECO:0000256" key="1">
    <source>
        <dbReference type="ARBA" id="ARBA00007317"/>
    </source>
</evidence>
<evidence type="ECO:0000313" key="4">
    <source>
        <dbReference type="Proteomes" id="UP001608902"/>
    </source>
</evidence>
<sequence>MHCPAKFLESAIQHTRHLTTAAPHSTMMGPAVRLLIMQYGINENSISPSGPKHNIIKEDVVGVIQKSSLKPIPMLIDTRGTREELSLKSVPKSVKAPGVQPKPGQTFVDIPLTNIRQVIAKRLSLSKNSTPHNYATTTIKLDCLNTLRKSLKAEGMNISVNDFIIKAVSIALRAVPQVNVQYIDDKIRMMESVDISVAVATPSGLITPIVFGADRLGLIAISDTVKSLAQKAKENKLQPQEFQGGTFTVSNLGMFGSIRKFTAIINPPQAAILAVGGTTAELDENGCAISKVSATLCYDNRAISEIDAQRFLQHVTVLLSDPEIMVTSTEGIADVSAFL</sequence>
<dbReference type="Pfam" id="PF00198">
    <property type="entry name" value="2-oxoacid_dh"/>
    <property type="match status" value="1"/>
</dbReference>
<dbReference type="InterPro" id="IPR023213">
    <property type="entry name" value="CAT-like_dom_sf"/>
</dbReference>
<dbReference type="InterPro" id="IPR036625">
    <property type="entry name" value="E3-bd_dom_sf"/>
</dbReference>
<dbReference type="EMBL" id="JBGFUD010004288">
    <property type="protein sequence ID" value="MFH4979517.1"/>
    <property type="molecule type" value="Genomic_DNA"/>
</dbReference>
<name>A0ABD6ES46_9BILA</name>
<dbReference type="PANTHER" id="PTHR23151">
    <property type="entry name" value="DIHYDROLIPOAMIDE ACETYL/SUCCINYL-TRANSFERASE-RELATED"/>
    <property type="match status" value="1"/>
</dbReference>
<feature type="domain" description="Peripheral subunit-binding (PSBD)" evidence="2">
    <location>
        <begin position="27"/>
        <end position="64"/>
    </location>
</feature>
<dbReference type="PANTHER" id="PTHR23151:SF90">
    <property type="entry name" value="DIHYDROLIPOYLLYSINE-RESIDUE ACETYLTRANSFERASE COMPONENT OF PYRUVATE DEHYDROGENASE COMPLEX, MITOCHONDRIAL-RELATED"/>
    <property type="match status" value="1"/>
</dbReference>
<accession>A0ABD6ES46</accession>
<dbReference type="Proteomes" id="UP001608902">
    <property type="component" value="Unassembled WGS sequence"/>
</dbReference>
<evidence type="ECO:0000259" key="2">
    <source>
        <dbReference type="PROSITE" id="PS51826"/>
    </source>
</evidence>
<comment type="caution">
    <text evidence="3">The sequence shown here is derived from an EMBL/GenBank/DDBJ whole genome shotgun (WGS) entry which is preliminary data.</text>
</comment>
<protein>
    <recommendedName>
        <fullName evidence="2">Peripheral subunit-binding (PSBD) domain-containing protein</fullName>
    </recommendedName>
</protein>
<proteinExistence type="inferred from homology"/>
<evidence type="ECO:0000313" key="3">
    <source>
        <dbReference type="EMBL" id="MFH4979517.1"/>
    </source>
</evidence>
<dbReference type="InterPro" id="IPR001078">
    <property type="entry name" value="2-oxoacid_DH_actylTfrase"/>
</dbReference>
<reference evidence="3 4" key="1">
    <citation type="submission" date="2024-08" db="EMBL/GenBank/DDBJ databases">
        <title>Gnathostoma spinigerum genome.</title>
        <authorList>
            <person name="Gonzalez-Bertolin B."/>
            <person name="Monzon S."/>
            <person name="Zaballos A."/>
            <person name="Jimenez P."/>
            <person name="Dekumyoy P."/>
            <person name="Varona S."/>
            <person name="Cuesta I."/>
            <person name="Sumanam S."/>
            <person name="Adisakwattana P."/>
            <person name="Gasser R.B."/>
            <person name="Hernandez-Gonzalez A."/>
            <person name="Young N.D."/>
            <person name="Perteguer M.J."/>
        </authorList>
    </citation>
    <scope>NUCLEOTIDE SEQUENCE [LARGE SCALE GENOMIC DNA]</scope>
    <source>
        <strain evidence="3">AL3</strain>
        <tissue evidence="3">Liver</tissue>
    </source>
</reference>